<dbReference type="Proteomes" id="UP000196878">
    <property type="component" value="Unassembled WGS sequence"/>
</dbReference>
<dbReference type="InterPro" id="IPR022472">
    <property type="entry name" value="VPLPA-CTERM"/>
</dbReference>
<evidence type="ECO:0000256" key="1">
    <source>
        <dbReference type="SAM" id="SignalP"/>
    </source>
</evidence>
<keyword evidence="1" id="KW-0732">Signal</keyword>
<proteinExistence type="predicted"/>
<accession>A0A212A8Y5</accession>
<feature type="signal peptide" evidence="1">
    <location>
        <begin position="1"/>
        <end position="23"/>
    </location>
</feature>
<keyword evidence="3" id="KW-1185">Reference proteome</keyword>
<dbReference type="RefSeq" id="WP_088216230.1">
    <property type="nucleotide sequence ID" value="NZ_NIPW01000028.1"/>
</dbReference>
<sequence length="258" mass="26078">MTRASIFATTATLVLLSPLAVNAAVIRVTEDNFTAAAGKLTFSEFAVGTENPVYAPADYGGGADSPTVYTGGYFTGQSISPDPGTDCPGASPTGCVIGSPTGPLSLDASAPPAFITTDGAFPTSPTLSGTPRFNGPVALLFSEDQTGVGFEAGYFDAVGSTGITAFARDGSILGTVVNTTTGIEFLGLVTDDLKPAIAGVFLDLVGNEPAGYNIDNVRFGVGDEIIPPIISPVPLPAALPLSLAGLGAIALFRRRKDA</sequence>
<dbReference type="OrthoDB" id="6275778at2"/>
<comment type="caution">
    <text evidence="2">The sequence shown here is derived from an EMBL/GenBank/DDBJ whole genome shotgun (WGS) entry which is preliminary data.</text>
</comment>
<protein>
    <submittedName>
        <fullName evidence="2">PEP-CTERM sorting domain-containing protein</fullName>
    </submittedName>
</protein>
<evidence type="ECO:0000313" key="2">
    <source>
        <dbReference type="EMBL" id="OWJ76374.1"/>
    </source>
</evidence>
<dbReference type="EMBL" id="NIPW01000028">
    <property type="protein sequence ID" value="OWJ76374.1"/>
    <property type="molecule type" value="Genomic_DNA"/>
</dbReference>
<organism evidence="2 3">
    <name type="scientific">Haematobacter genomosp. 1</name>
    <dbReference type="NCBI Taxonomy" id="366618"/>
    <lineage>
        <taxon>Bacteria</taxon>
        <taxon>Pseudomonadati</taxon>
        <taxon>Pseudomonadota</taxon>
        <taxon>Alphaproteobacteria</taxon>
        <taxon>Rhodobacterales</taxon>
        <taxon>Paracoccaceae</taxon>
        <taxon>Haematobacter</taxon>
    </lineage>
</organism>
<name>A0A212A8Y5_9RHOB</name>
<feature type="chain" id="PRO_5012307067" evidence="1">
    <location>
        <begin position="24"/>
        <end position="258"/>
    </location>
</feature>
<dbReference type="AlphaFoldDB" id="A0A212A8Y5"/>
<evidence type="ECO:0000313" key="3">
    <source>
        <dbReference type="Proteomes" id="UP000196878"/>
    </source>
</evidence>
<gene>
    <name evidence="2" type="ORF">CDV49_15085</name>
</gene>
<dbReference type="NCBIfam" id="TIGR03370">
    <property type="entry name" value="VPLPA-CTERM"/>
    <property type="match status" value="1"/>
</dbReference>
<reference evidence="2 3" key="1">
    <citation type="submission" date="2016-12" db="EMBL/GenBank/DDBJ databases">
        <title>Comparison of Traditional DNA-DNA Hybridization with In Silico Genomic Analysis.</title>
        <authorList>
            <person name="Nicholson A.C."/>
            <person name="Humrighouse B.W."/>
            <person name="Graziano J."/>
            <person name="Lasker B."/>
            <person name="Whitney A.M."/>
            <person name="Mcquiston J.R."/>
        </authorList>
    </citation>
    <scope>NUCLEOTIDE SEQUENCE [LARGE SCALE GENOMIC DNA]</scope>
    <source>
        <strain evidence="2 3">H2240</strain>
    </source>
</reference>